<feature type="chain" id="PRO_5045962883" description="DUF4384 domain-containing protein" evidence="1">
    <location>
        <begin position="23"/>
        <end position="360"/>
    </location>
</feature>
<evidence type="ECO:0000256" key="1">
    <source>
        <dbReference type="SAM" id="SignalP"/>
    </source>
</evidence>
<sequence length="360" mass="38514">MDRWLRKLAGLPLAAATLPAFAQAPAPAGAAGPHLEFDQLSLSLPVTQAVPPPDAFEQQYLVAVRTLHDTRSPTSLQQLQALARGLPAPGTSVSLARERAGIVAAGVGEMAQGLALRNVPLLGAAADMVEQDVRRHAEQRQLAAMQARVARQNAWAQALLARPRLLHVALWDDRVRVDDLDGGQVLLILPAQGRRLLLDPASRTYRRLPAVPAPAVTACDSPARDVAALDNRSIDGVVAHGYRFRLAESQPFGDRVADDGHVRYVSDLALPAQVLQLLPDGAPCPPDSAAAASMPGHGRLVLYEAIVPSRGDASLSPEPAALAPMLERTRVLWRGHLHALTEADRDRFAVPPDYRPADPP</sequence>
<comment type="caution">
    <text evidence="2">The sequence shown here is derived from an EMBL/GenBank/DDBJ whole genome shotgun (WGS) entry which is preliminary data.</text>
</comment>
<dbReference type="Proteomes" id="UP001381174">
    <property type="component" value="Unassembled WGS sequence"/>
</dbReference>
<accession>A0ABU8JE96</accession>
<dbReference type="EMBL" id="JBBBNY010000012">
    <property type="protein sequence ID" value="MEI7037897.1"/>
    <property type="molecule type" value="Genomic_DNA"/>
</dbReference>
<dbReference type="RefSeq" id="WP_336808534.1">
    <property type="nucleotide sequence ID" value="NZ_JBBBNY010000012.1"/>
</dbReference>
<evidence type="ECO:0000313" key="3">
    <source>
        <dbReference type="Proteomes" id="UP001381174"/>
    </source>
</evidence>
<protein>
    <recommendedName>
        <fullName evidence="4">DUF4384 domain-containing protein</fullName>
    </recommendedName>
</protein>
<evidence type="ECO:0008006" key="4">
    <source>
        <dbReference type="Google" id="ProtNLM"/>
    </source>
</evidence>
<proteinExistence type="predicted"/>
<feature type="signal peptide" evidence="1">
    <location>
        <begin position="1"/>
        <end position="22"/>
    </location>
</feature>
<organism evidence="2 3">
    <name type="scientific">Fulvimonas yonginensis</name>
    <dbReference type="NCBI Taxonomy" id="1495200"/>
    <lineage>
        <taxon>Bacteria</taxon>
        <taxon>Pseudomonadati</taxon>
        <taxon>Pseudomonadota</taxon>
        <taxon>Gammaproteobacteria</taxon>
        <taxon>Lysobacterales</taxon>
        <taxon>Rhodanobacteraceae</taxon>
        <taxon>Fulvimonas</taxon>
    </lineage>
</organism>
<keyword evidence="3" id="KW-1185">Reference proteome</keyword>
<evidence type="ECO:0000313" key="2">
    <source>
        <dbReference type="EMBL" id="MEI7037897.1"/>
    </source>
</evidence>
<gene>
    <name evidence="2" type="ORF">WAT24_14100</name>
</gene>
<keyword evidence="1" id="KW-0732">Signal</keyword>
<name>A0ABU8JE96_9GAMM</name>
<reference evidence="2 3" key="1">
    <citation type="journal article" date="2014" name="Int. J. Syst. Evol. Microbiol.">
        <title>Fulvimonas yonginensis sp. nov., isolated from greenhouse soil, and emended description of the genus Fulvimonas.</title>
        <authorList>
            <person name="Ahn J.H."/>
            <person name="Kim S.J."/>
            <person name="Weon H.Y."/>
            <person name="Hong S.B."/>
            <person name="Seok S.J."/>
            <person name="Kwon S.W."/>
        </authorList>
    </citation>
    <scope>NUCLEOTIDE SEQUENCE [LARGE SCALE GENOMIC DNA]</scope>
    <source>
        <strain evidence="2 3">KACC 16952</strain>
    </source>
</reference>